<dbReference type="Proteomes" id="UP000307440">
    <property type="component" value="Unassembled WGS sequence"/>
</dbReference>
<sequence length="138" mass="15044">MVFGAFPSFMRGRRRWRPCFSRTCSAVEELIDAVDGACMATAFFYLFLPDEFKGAGALAVPYNFTSFVPGYVGGQRAAAAEEEWQHGPGVGFGFGGSGGAYEEEGELIGRLFRKLRMESFSSSSSGKLRLGVLQREDA</sequence>
<proteinExistence type="predicted"/>
<dbReference type="EMBL" id="ML210238">
    <property type="protein sequence ID" value="TFK22554.1"/>
    <property type="molecule type" value="Genomic_DNA"/>
</dbReference>
<name>A0A5C3KQ67_COPMA</name>
<protein>
    <submittedName>
        <fullName evidence="1">Uncharacterized protein</fullName>
    </submittedName>
</protein>
<keyword evidence="2" id="KW-1185">Reference proteome</keyword>
<dbReference type="AlphaFoldDB" id="A0A5C3KQ67"/>
<reference evidence="1 2" key="1">
    <citation type="journal article" date="2019" name="Nat. Ecol. Evol.">
        <title>Megaphylogeny resolves global patterns of mushroom evolution.</title>
        <authorList>
            <person name="Varga T."/>
            <person name="Krizsan K."/>
            <person name="Foldi C."/>
            <person name="Dima B."/>
            <person name="Sanchez-Garcia M."/>
            <person name="Sanchez-Ramirez S."/>
            <person name="Szollosi G.J."/>
            <person name="Szarkandi J.G."/>
            <person name="Papp V."/>
            <person name="Albert L."/>
            <person name="Andreopoulos W."/>
            <person name="Angelini C."/>
            <person name="Antonin V."/>
            <person name="Barry K.W."/>
            <person name="Bougher N.L."/>
            <person name="Buchanan P."/>
            <person name="Buyck B."/>
            <person name="Bense V."/>
            <person name="Catcheside P."/>
            <person name="Chovatia M."/>
            <person name="Cooper J."/>
            <person name="Damon W."/>
            <person name="Desjardin D."/>
            <person name="Finy P."/>
            <person name="Geml J."/>
            <person name="Haridas S."/>
            <person name="Hughes K."/>
            <person name="Justo A."/>
            <person name="Karasinski D."/>
            <person name="Kautmanova I."/>
            <person name="Kiss B."/>
            <person name="Kocsube S."/>
            <person name="Kotiranta H."/>
            <person name="LaButti K.M."/>
            <person name="Lechner B.E."/>
            <person name="Liimatainen K."/>
            <person name="Lipzen A."/>
            <person name="Lukacs Z."/>
            <person name="Mihaltcheva S."/>
            <person name="Morgado L.N."/>
            <person name="Niskanen T."/>
            <person name="Noordeloos M.E."/>
            <person name="Ohm R.A."/>
            <person name="Ortiz-Santana B."/>
            <person name="Ovrebo C."/>
            <person name="Racz N."/>
            <person name="Riley R."/>
            <person name="Savchenko A."/>
            <person name="Shiryaev A."/>
            <person name="Soop K."/>
            <person name="Spirin V."/>
            <person name="Szebenyi C."/>
            <person name="Tomsovsky M."/>
            <person name="Tulloss R.E."/>
            <person name="Uehling J."/>
            <person name="Grigoriev I.V."/>
            <person name="Vagvolgyi C."/>
            <person name="Papp T."/>
            <person name="Martin F.M."/>
            <person name="Miettinen O."/>
            <person name="Hibbett D.S."/>
            <person name="Nagy L.G."/>
        </authorList>
    </citation>
    <scope>NUCLEOTIDE SEQUENCE [LARGE SCALE GENOMIC DNA]</scope>
    <source>
        <strain evidence="1 2">CBS 121175</strain>
    </source>
</reference>
<evidence type="ECO:0000313" key="1">
    <source>
        <dbReference type="EMBL" id="TFK22554.1"/>
    </source>
</evidence>
<accession>A0A5C3KQ67</accession>
<evidence type="ECO:0000313" key="2">
    <source>
        <dbReference type="Proteomes" id="UP000307440"/>
    </source>
</evidence>
<organism evidence="1 2">
    <name type="scientific">Coprinopsis marcescibilis</name>
    <name type="common">Agaric fungus</name>
    <name type="synonym">Psathyrella marcescibilis</name>
    <dbReference type="NCBI Taxonomy" id="230819"/>
    <lineage>
        <taxon>Eukaryota</taxon>
        <taxon>Fungi</taxon>
        <taxon>Dikarya</taxon>
        <taxon>Basidiomycota</taxon>
        <taxon>Agaricomycotina</taxon>
        <taxon>Agaricomycetes</taxon>
        <taxon>Agaricomycetidae</taxon>
        <taxon>Agaricales</taxon>
        <taxon>Agaricineae</taxon>
        <taxon>Psathyrellaceae</taxon>
        <taxon>Coprinopsis</taxon>
    </lineage>
</organism>
<gene>
    <name evidence="1" type="ORF">FA15DRAFT_706294</name>
</gene>
<dbReference type="OrthoDB" id="3003911at2759"/>